<keyword evidence="1" id="KW-0812">Transmembrane</keyword>
<accession>A0A1F8FVA6</accession>
<protein>
    <submittedName>
        <fullName evidence="2">Uncharacterized protein</fullName>
    </submittedName>
</protein>
<reference evidence="2 3" key="1">
    <citation type="journal article" date="2016" name="Nat. Commun.">
        <title>Thousands of microbial genomes shed light on interconnected biogeochemical processes in an aquifer system.</title>
        <authorList>
            <person name="Anantharaman K."/>
            <person name="Brown C.T."/>
            <person name="Hug L.A."/>
            <person name="Sharon I."/>
            <person name="Castelle C.J."/>
            <person name="Probst A.J."/>
            <person name="Thomas B.C."/>
            <person name="Singh A."/>
            <person name="Wilkins M.J."/>
            <person name="Karaoz U."/>
            <person name="Brodie E.L."/>
            <person name="Williams K.H."/>
            <person name="Hubbard S.S."/>
            <person name="Banfield J.F."/>
        </authorList>
    </citation>
    <scope>NUCLEOTIDE SEQUENCE [LARGE SCALE GENOMIC DNA]</scope>
</reference>
<evidence type="ECO:0000256" key="1">
    <source>
        <dbReference type="SAM" id="Phobius"/>
    </source>
</evidence>
<dbReference type="EMBL" id="MGJZ01000022">
    <property type="protein sequence ID" value="OGN16911.1"/>
    <property type="molecule type" value="Genomic_DNA"/>
</dbReference>
<dbReference type="AlphaFoldDB" id="A0A1F8FVA6"/>
<organism evidence="2 3">
    <name type="scientific">Candidatus Yanofskybacteria bacterium RIFCSPHIGHO2_02_FULL_50_12</name>
    <dbReference type="NCBI Taxonomy" id="1802685"/>
    <lineage>
        <taxon>Bacteria</taxon>
        <taxon>Candidatus Yanofskyibacteriota</taxon>
    </lineage>
</organism>
<comment type="caution">
    <text evidence="2">The sequence shown here is derived from an EMBL/GenBank/DDBJ whole genome shotgun (WGS) entry which is preliminary data.</text>
</comment>
<keyword evidence="1" id="KW-0472">Membrane</keyword>
<sequence length="76" mass="8661">MVMKIRYKNFFFWLMVGYIAANLLYNGFVRDGVELNQSSAGSENEVYDQDPGGGWGGIADTLMPSVWIYMTQEYGF</sequence>
<name>A0A1F8FVA6_9BACT</name>
<proteinExistence type="predicted"/>
<dbReference type="STRING" id="1802685.A3C88_00495"/>
<evidence type="ECO:0000313" key="2">
    <source>
        <dbReference type="EMBL" id="OGN16911.1"/>
    </source>
</evidence>
<gene>
    <name evidence="2" type="ORF">A3C88_00495</name>
</gene>
<keyword evidence="1" id="KW-1133">Transmembrane helix</keyword>
<dbReference type="Proteomes" id="UP000178117">
    <property type="component" value="Unassembled WGS sequence"/>
</dbReference>
<feature type="transmembrane region" description="Helical" evidence="1">
    <location>
        <begin position="12"/>
        <end position="29"/>
    </location>
</feature>
<evidence type="ECO:0000313" key="3">
    <source>
        <dbReference type="Proteomes" id="UP000178117"/>
    </source>
</evidence>